<comment type="caution">
    <text evidence="1">The sequence shown here is derived from an EMBL/GenBank/DDBJ whole genome shotgun (WGS) entry which is preliminary data.</text>
</comment>
<dbReference type="Pfam" id="PF04450">
    <property type="entry name" value="BSP"/>
    <property type="match status" value="1"/>
</dbReference>
<proteinExistence type="predicted"/>
<dbReference type="RefSeq" id="WP_376846247.1">
    <property type="nucleotide sequence ID" value="NZ_JBHSFW010000006.1"/>
</dbReference>
<dbReference type="EMBL" id="JBHSFW010000006">
    <property type="protein sequence ID" value="MFC4619144.1"/>
    <property type="molecule type" value="Genomic_DNA"/>
</dbReference>
<dbReference type="InterPro" id="IPR007541">
    <property type="entry name" value="Uncharacterised_BSP"/>
</dbReference>
<evidence type="ECO:0000313" key="1">
    <source>
        <dbReference type="EMBL" id="MFC4619144.1"/>
    </source>
</evidence>
<gene>
    <name evidence="1" type="ORF">ACFO4N_10500</name>
</gene>
<organism evidence="1 2">
    <name type="scientific">Camelliibacillus cellulosilyticus</name>
    <dbReference type="NCBI Taxonomy" id="2174486"/>
    <lineage>
        <taxon>Bacteria</taxon>
        <taxon>Bacillati</taxon>
        <taxon>Bacillota</taxon>
        <taxon>Bacilli</taxon>
        <taxon>Bacillales</taxon>
        <taxon>Sporolactobacillaceae</taxon>
        <taxon>Camelliibacillus</taxon>
    </lineage>
</organism>
<keyword evidence="2" id="KW-1185">Reference proteome</keyword>
<sequence length="245" mass="27738">MNAKLLGTVCAVLLGTGIIVQQGYAEQKPMADGHKSSVQSVKKQVFKRHGYKVIVENRTGDPKLTGTIHHFIHTYFYVFPEVLERFQAEGKSVPTVTLVFEKDYDGVAYTEGDVITISADWIRQHPDDLGMLTHELTHVAQGYPVYDDNTWWLTEGIADYSRYLFGPEGNNWALPEVKDGQHYDNGYGVTARFLLWIEQHKTPTIVADLNRILQTGSYSPQDFVTLTGENLDELWADYVQNPVIN</sequence>
<accession>A0ABV9GPN9</accession>
<dbReference type="PANTHER" id="PTHR33321">
    <property type="match status" value="1"/>
</dbReference>
<dbReference type="PANTHER" id="PTHR33321:SF12">
    <property type="entry name" value="PLANT BASIC SECRETORY PROTEIN (BSP) FAMILY PROTEIN"/>
    <property type="match status" value="1"/>
</dbReference>
<dbReference type="Proteomes" id="UP001596022">
    <property type="component" value="Unassembled WGS sequence"/>
</dbReference>
<name>A0ABV9GPN9_9BACL</name>
<evidence type="ECO:0000313" key="2">
    <source>
        <dbReference type="Proteomes" id="UP001596022"/>
    </source>
</evidence>
<reference evidence="2" key="1">
    <citation type="journal article" date="2019" name="Int. J. Syst. Evol. Microbiol.">
        <title>The Global Catalogue of Microorganisms (GCM) 10K type strain sequencing project: providing services to taxonomists for standard genome sequencing and annotation.</title>
        <authorList>
            <consortium name="The Broad Institute Genomics Platform"/>
            <consortium name="The Broad Institute Genome Sequencing Center for Infectious Disease"/>
            <person name="Wu L."/>
            <person name="Ma J."/>
        </authorList>
    </citation>
    <scope>NUCLEOTIDE SEQUENCE [LARGE SCALE GENOMIC DNA]</scope>
    <source>
        <strain evidence="2">CGMCC 1.16306</strain>
    </source>
</reference>
<protein>
    <submittedName>
        <fullName evidence="1">Basic secretory protein-like protein</fullName>
    </submittedName>
</protein>